<evidence type="ECO:0000313" key="12">
    <source>
        <dbReference type="EnsemblPlants" id="AUR62041448-RA:cds"/>
    </source>
</evidence>
<comment type="subcellular location">
    <subcellularLocation>
        <location evidence="2">Secreted</location>
    </subcellularLocation>
</comment>
<dbReference type="CDD" id="cd07383">
    <property type="entry name" value="MPP_Dcr2"/>
    <property type="match status" value="2"/>
</dbReference>
<organism evidence="12 13">
    <name type="scientific">Chenopodium quinoa</name>
    <name type="common">Quinoa</name>
    <dbReference type="NCBI Taxonomy" id="63459"/>
    <lineage>
        <taxon>Eukaryota</taxon>
        <taxon>Viridiplantae</taxon>
        <taxon>Streptophyta</taxon>
        <taxon>Embryophyta</taxon>
        <taxon>Tracheophyta</taxon>
        <taxon>Spermatophyta</taxon>
        <taxon>Magnoliopsida</taxon>
        <taxon>eudicotyledons</taxon>
        <taxon>Gunneridae</taxon>
        <taxon>Pentapetalae</taxon>
        <taxon>Caryophyllales</taxon>
        <taxon>Chenopodiaceae</taxon>
        <taxon>Chenopodioideae</taxon>
        <taxon>Atripliceae</taxon>
        <taxon>Chenopodium</taxon>
    </lineage>
</organism>
<protein>
    <recommendedName>
        <fullName evidence="11">Calcineurin-like phosphoesterase domain-containing protein</fullName>
    </recommendedName>
</protein>
<evidence type="ECO:0000256" key="9">
    <source>
        <dbReference type="ARBA" id="ARBA00023004"/>
    </source>
</evidence>
<feature type="domain" description="Calcineurin-like phosphoesterase" evidence="11">
    <location>
        <begin position="396"/>
        <end position="656"/>
    </location>
</feature>
<keyword evidence="5" id="KW-0964">Secreted</keyword>
<evidence type="ECO:0000256" key="4">
    <source>
        <dbReference type="ARBA" id="ARBA00011738"/>
    </source>
</evidence>
<dbReference type="PANTHER" id="PTHR32440:SF0">
    <property type="entry name" value="PHOSPHATASE DCR2-RELATED"/>
    <property type="match status" value="1"/>
</dbReference>
<keyword evidence="9" id="KW-0408">Iron</keyword>
<keyword evidence="10" id="KW-0325">Glycoprotein</keyword>
<accession>A0A803N6U0</accession>
<evidence type="ECO:0000256" key="7">
    <source>
        <dbReference type="ARBA" id="ARBA00022729"/>
    </source>
</evidence>
<keyword evidence="13" id="KW-1185">Reference proteome</keyword>
<reference evidence="12" key="1">
    <citation type="journal article" date="2017" name="Nature">
        <title>The genome of Chenopodium quinoa.</title>
        <authorList>
            <person name="Jarvis D.E."/>
            <person name="Ho Y.S."/>
            <person name="Lightfoot D.J."/>
            <person name="Schmoeckel S.M."/>
            <person name="Li B."/>
            <person name="Borm T.J.A."/>
            <person name="Ohyanagi H."/>
            <person name="Mineta K."/>
            <person name="Michell C.T."/>
            <person name="Saber N."/>
            <person name="Kharbatia N.M."/>
            <person name="Rupper R.R."/>
            <person name="Sharp A.R."/>
            <person name="Dally N."/>
            <person name="Boughton B.A."/>
            <person name="Woo Y.H."/>
            <person name="Gao G."/>
            <person name="Schijlen E.G.W.M."/>
            <person name="Guo X."/>
            <person name="Momin A.A."/>
            <person name="Negrao S."/>
            <person name="Al-Babili S."/>
            <person name="Gehring C."/>
            <person name="Roessner U."/>
            <person name="Jung C."/>
            <person name="Murphy K."/>
            <person name="Arold S.T."/>
            <person name="Gojobori T."/>
            <person name="van der Linden C.G."/>
            <person name="van Loo E.N."/>
            <person name="Jellen E.N."/>
            <person name="Maughan P.J."/>
            <person name="Tester M."/>
        </authorList>
    </citation>
    <scope>NUCLEOTIDE SEQUENCE [LARGE SCALE GENOMIC DNA]</scope>
    <source>
        <strain evidence="12">cv. PI 614886</strain>
    </source>
</reference>
<evidence type="ECO:0000256" key="8">
    <source>
        <dbReference type="ARBA" id="ARBA00022833"/>
    </source>
</evidence>
<dbReference type="Gene3D" id="3.60.21.10">
    <property type="match status" value="2"/>
</dbReference>
<keyword evidence="6" id="KW-0479">Metal-binding</keyword>
<evidence type="ECO:0000256" key="5">
    <source>
        <dbReference type="ARBA" id="ARBA00022525"/>
    </source>
</evidence>
<dbReference type="FunFam" id="3.60.21.10:FF:000038">
    <property type="entry name" value="Probable inactive purple acid phosphatase 29"/>
    <property type="match status" value="2"/>
</dbReference>
<sequence length="747" mass="83885">MTSSLLKELGFLGLVIVGVFLLMPKNTATSFDTNIKVENKDKLLRFNKNGEFKILQISDMHYANGKDTPCRDVLPSQMESCSDLNTTHYLRRFIDVEKPDLILFTGDNVHSMEAYNYNRSMDEVFAAAIESNIPWAAILGNHDVNVLQTGFSRQAVMEYIVGMKNTLSLLNPSNLQQGESIWGYGNYNLEVAGFENSPFRNKSVLNLYLLDTGDYTYSLAPTFYMGYEWIQPSQQSWFLRTSKQLQQAYTSPPEAQQGPAPGLAFFHIPIPEFNKIKESEMVGVKQEHVICPGVNSGFFDTMLEAGDIKAAFVGHGHVNDYCGKLCDIQLCYDAGFGYHGYGLAGWARRARVINVKLDKTKDGNNWGPVKSILTWKRLHDDRLTLIDPEVLWTSTTDMHYANGKDTACRDVLPSQMETCSDLNTTHYLRRFIHTENPDLIVFTGDNVHSVDAYNYNRSMDEAFAAAIESNIPWIAVLGNHDVNTLVTGTPRKAVMEYIVGLKNTLSLLNPSNLEQDESIWGWGNYNLEVAGVQDSPLQNKSVLNLYLLDSGEFTYSLPPNFYMGYEWIHPSQQSWFLRTSKQLQQAYTSPPEAQQGPAPGLVFFHIPIPEYSNITESNMVGEKQEDVYCPGVNSGFYDTMLAAGDIKAAFVGHGHINDYCGKLRDIQLCYGAGFGYHGYGLAGWARRARVINVKLDKTEDGDWGPVKSIVTWKRLHDDRLTLIDPEVLWASTTVQQADAKCLTSSLV</sequence>
<comment type="similarity">
    <text evidence="3">Belongs to the metallophosphoesterase superfamily. Purple acid phosphatase family.</text>
</comment>
<comment type="subunit">
    <text evidence="4">Homodimer.</text>
</comment>
<dbReference type="GO" id="GO:0016788">
    <property type="term" value="F:hydrolase activity, acting on ester bonds"/>
    <property type="evidence" value="ECO:0007669"/>
    <property type="project" value="TreeGrafter"/>
</dbReference>
<name>A0A803N6U0_CHEQI</name>
<dbReference type="GO" id="GO:0046872">
    <property type="term" value="F:metal ion binding"/>
    <property type="evidence" value="ECO:0007669"/>
    <property type="project" value="UniProtKB-KW"/>
</dbReference>
<dbReference type="InterPro" id="IPR004843">
    <property type="entry name" value="Calcineurin-like_PHP"/>
</dbReference>
<evidence type="ECO:0000256" key="1">
    <source>
        <dbReference type="ARBA" id="ARBA00001947"/>
    </source>
</evidence>
<feature type="domain" description="Calcineurin-like phosphoesterase" evidence="11">
    <location>
        <begin position="52"/>
        <end position="318"/>
    </location>
</feature>
<evidence type="ECO:0000256" key="6">
    <source>
        <dbReference type="ARBA" id="ARBA00022723"/>
    </source>
</evidence>
<dbReference type="PANTHER" id="PTHR32440">
    <property type="entry name" value="PHOSPHATASE DCR2-RELATED-RELATED"/>
    <property type="match status" value="1"/>
</dbReference>
<dbReference type="GO" id="GO:0005576">
    <property type="term" value="C:extracellular region"/>
    <property type="evidence" value="ECO:0007669"/>
    <property type="project" value="UniProtKB-SubCell"/>
</dbReference>
<evidence type="ECO:0000256" key="10">
    <source>
        <dbReference type="ARBA" id="ARBA00023180"/>
    </source>
</evidence>
<dbReference type="EnsemblPlants" id="AUR62041448-RA">
    <property type="protein sequence ID" value="AUR62041448-RA:cds"/>
    <property type="gene ID" value="AUR62041448"/>
</dbReference>
<comment type="cofactor">
    <cofactor evidence="1">
        <name>Zn(2+)</name>
        <dbReference type="ChEBI" id="CHEBI:29105"/>
    </cofactor>
</comment>
<dbReference type="OMA" id="MIFAGWS"/>
<dbReference type="GO" id="GO:0005737">
    <property type="term" value="C:cytoplasm"/>
    <property type="evidence" value="ECO:0007669"/>
    <property type="project" value="TreeGrafter"/>
</dbReference>
<evidence type="ECO:0000259" key="11">
    <source>
        <dbReference type="Pfam" id="PF00149"/>
    </source>
</evidence>
<evidence type="ECO:0000256" key="2">
    <source>
        <dbReference type="ARBA" id="ARBA00004613"/>
    </source>
</evidence>
<dbReference type="InterPro" id="IPR029052">
    <property type="entry name" value="Metallo-depent_PP-like"/>
</dbReference>
<dbReference type="Proteomes" id="UP000596660">
    <property type="component" value="Unplaced"/>
</dbReference>
<dbReference type="Pfam" id="PF00149">
    <property type="entry name" value="Metallophos"/>
    <property type="match status" value="2"/>
</dbReference>
<dbReference type="Gramene" id="AUR62041448-RA">
    <property type="protein sequence ID" value="AUR62041448-RA:cds"/>
    <property type="gene ID" value="AUR62041448"/>
</dbReference>
<keyword evidence="7" id="KW-0732">Signal</keyword>
<dbReference type="AlphaFoldDB" id="A0A803N6U0"/>
<proteinExistence type="inferred from homology"/>
<keyword evidence="8" id="KW-0862">Zinc</keyword>
<evidence type="ECO:0000256" key="3">
    <source>
        <dbReference type="ARBA" id="ARBA00008723"/>
    </source>
</evidence>
<reference evidence="12" key="2">
    <citation type="submission" date="2021-03" db="UniProtKB">
        <authorList>
            <consortium name="EnsemblPlants"/>
        </authorList>
    </citation>
    <scope>IDENTIFICATION</scope>
</reference>
<dbReference type="SUPFAM" id="SSF56300">
    <property type="entry name" value="Metallo-dependent phosphatases"/>
    <property type="match status" value="2"/>
</dbReference>
<evidence type="ECO:0000313" key="13">
    <source>
        <dbReference type="Proteomes" id="UP000596660"/>
    </source>
</evidence>